<feature type="non-terminal residue" evidence="1">
    <location>
        <position position="1"/>
    </location>
</feature>
<dbReference type="AlphaFoldDB" id="A0A813EZ24"/>
<dbReference type="OrthoDB" id="407832at2759"/>
<reference evidence="1" key="1">
    <citation type="submission" date="2021-02" db="EMBL/GenBank/DDBJ databases">
        <authorList>
            <person name="Dougan E. K."/>
            <person name="Rhodes N."/>
            <person name="Thang M."/>
            <person name="Chan C."/>
        </authorList>
    </citation>
    <scope>NUCLEOTIDE SEQUENCE</scope>
</reference>
<dbReference type="EMBL" id="CAJNNV010018090">
    <property type="protein sequence ID" value="CAE8605622.1"/>
    <property type="molecule type" value="Genomic_DNA"/>
</dbReference>
<evidence type="ECO:0000313" key="2">
    <source>
        <dbReference type="Proteomes" id="UP000654075"/>
    </source>
</evidence>
<accession>A0A813EZ24</accession>
<evidence type="ECO:0000313" key="1">
    <source>
        <dbReference type="EMBL" id="CAE8605622.1"/>
    </source>
</evidence>
<keyword evidence="2" id="KW-1185">Reference proteome</keyword>
<protein>
    <submittedName>
        <fullName evidence="1">Uncharacterized protein</fullName>
    </submittedName>
</protein>
<proteinExistence type="predicted"/>
<feature type="non-terminal residue" evidence="1">
    <location>
        <position position="128"/>
    </location>
</feature>
<sequence>AGVVDAGVPGFAREAAGSLLGSGWTLLRNALNAKQITALRLAATSAAEDLLSRDPQRRGNRGPRRYSFGGASTTHHMVHLQAWADLMDNEALRSVLELAFGGQYVAVGGGGDFVLGETDTHQRLHVDL</sequence>
<dbReference type="Proteomes" id="UP000654075">
    <property type="component" value="Unassembled WGS sequence"/>
</dbReference>
<name>A0A813EZ24_POLGL</name>
<organism evidence="1 2">
    <name type="scientific">Polarella glacialis</name>
    <name type="common">Dinoflagellate</name>
    <dbReference type="NCBI Taxonomy" id="89957"/>
    <lineage>
        <taxon>Eukaryota</taxon>
        <taxon>Sar</taxon>
        <taxon>Alveolata</taxon>
        <taxon>Dinophyceae</taxon>
        <taxon>Suessiales</taxon>
        <taxon>Suessiaceae</taxon>
        <taxon>Polarella</taxon>
    </lineage>
</organism>
<comment type="caution">
    <text evidence="1">The sequence shown here is derived from an EMBL/GenBank/DDBJ whole genome shotgun (WGS) entry which is preliminary data.</text>
</comment>
<gene>
    <name evidence="1" type="ORF">PGLA1383_LOCUS23730</name>
</gene>